<sequence>MITLFFISLIAFVLGLFFITLKYGIPASISESYYLLPKKINAPVFYGWTILVALPLVIFWLDISEGTAQPLVFFGCALLGGVGVAAQFKDKGQTKNIHFICAALCALLTQIWIFIYT</sequence>
<keyword evidence="1" id="KW-0472">Membrane</keyword>
<reference evidence="2" key="1">
    <citation type="submission" date="2019-03" db="EMBL/GenBank/DDBJ databases">
        <title>Single cell metagenomics reveals metabolic interactions within the superorganism composed of flagellate Streblomastix strix and complex community of Bacteroidetes bacteria on its surface.</title>
        <authorList>
            <person name="Treitli S.C."/>
            <person name="Kolisko M."/>
            <person name="Husnik F."/>
            <person name="Keeling P."/>
            <person name="Hampl V."/>
        </authorList>
    </citation>
    <scope>NUCLEOTIDE SEQUENCE</scope>
    <source>
        <strain evidence="2">STM</strain>
    </source>
</reference>
<name>A0A5J4PA44_9ZZZZ</name>
<keyword evidence="1" id="KW-1133">Transmembrane helix</keyword>
<feature type="transmembrane region" description="Helical" evidence="1">
    <location>
        <begin position="67"/>
        <end position="85"/>
    </location>
</feature>
<accession>A0A5J4PA44</accession>
<comment type="caution">
    <text evidence="2">The sequence shown here is derived from an EMBL/GenBank/DDBJ whole genome shotgun (WGS) entry which is preliminary data.</text>
</comment>
<dbReference type="EMBL" id="SNRY01010362">
    <property type="protein sequence ID" value="KAA6305858.1"/>
    <property type="molecule type" value="Genomic_DNA"/>
</dbReference>
<organism evidence="2">
    <name type="scientific">termite gut metagenome</name>
    <dbReference type="NCBI Taxonomy" id="433724"/>
    <lineage>
        <taxon>unclassified sequences</taxon>
        <taxon>metagenomes</taxon>
        <taxon>organismal metagenomes</taxon>
    </lineage>
</organism>
<feature type="transmembrane region" description="Helical" evidence="1">
    <location>
        <begin position="6"/>
        <end position="25"/>
    </location>
</feature>
<feature type="transmembrane region" description="Helical" evidence="1">
    <location>
        <begin position="97"/>
        <end position="115"/>
    </location>
</feature>
<evidence type="ECO:0000256" key="1">
    <source>
        <dbReference type="SAM" id="Phobius"/>
    </source>
</evidence>
<evidence type="ECO:0000313" key="2">
    <source>
        <dbReference type="EMBL" id="KAA6305858.1"/>
    </source>
</evidence>
<gene>
    <name evidence="2" type="ORF">EZS27_042487</name>
</gene>
<feature type="non-terminal residue" evidence="2">
    <location>
        <position position="117"/>
    </location>
</feature>
<protein>
    <submittedName>
        <fullName evidence="2">Uncharacterized protein</fullName>
    </submittedName>
</protein>
<keyword evidence="1" id="KW-0812">Transmembrane</keyword>
<proteinExistence type="predicted"/>
<dbReference type="AlphaFoldDB" id="A0A5J4PA44"/>
<feature type="transmembrane region" description="Helical" evidence="1">
    <location>
        <begin position="45"/>
        <end position="61"/>
    </location>
</feature>